<accession>A0A834U484</accession>
<dbReference type="Proteomes" id="UP000600918">
    <property type="component" value="Unassembled WGS sequence"/>
</dbReference>
<organism evidence="2 3">
    <name type="scientific">Vespula pensylvanica</name>
    <name type="common">Western yellow jacket</name>
    <name type="synonym">Wasp</name>
    <dbReference type="NCBI Taxonomy" id="30213"/>
    <lineage>
        <taxon>Eukaryota</taxon>
        <taxon>Metazoa</taxon>
        <taxon>Ecdysozoa</taxon>
        <taxon>Arthropoda</taxon>
        <taxon>Hexapoda</taxon>
        <taxon>Insecta</taxon>
        <taxon>Pterygota</taxon>
        <taxon>Neoptera</taxon>
        <taxon>Endopterygota</taxon>
        <taxon>Hymenoptera</taxon>
        <taxon>Apocrita</taxon>
        <taxon>Aculeata</taxon>
        <taxon>Vespoidea</taxon>
        <taxon>Vespidae</taxon>
        <taxon>Vespinae</taxon>
        <taxon>Vespula</taxon>
    </lineage>
</organism>
<name>A0A834U484_VESPE</name>
<feature type="region of interest" description="Disordered" evidence="1">
    <location>
        <begin position="1"/>
        <end position="45"/>
    </location>
</feature>
<keyword evidence="3" id="KW-1185">Reference proteome</keyword>
<proteinExistence type="predicted"/>
<evidence type="ECO:0000313" key="2">
    <source>
        <dbReference type="EMBL" id="KAF7415724.1"/>
    </source>
</evidence>
<evidence type="ECO:0000313" key="3">
    <source>
        <dbReference type="Proteomes" id="UP000600918"/>
    </source>
</evidence>
<dbReference type="AlphaFoldDB" id="A0A834U484"/>
<reference evidence="2" key="1">
    <citation type="journal article" date="2020" name="G3 (Bethesda)">
        <title>High-Quality Assemblies for Three Invasive Social Wasps from the &lt;i&gt;Vespula&lt;/i&gt; Genus.</title>
        <authorList>
            <person name="Harrop T.W.R."/>
            <person name="Guhlin J."/>
            <person name="McLaughlin G.M."/>
            <person name="Permina E."/>
            <person name="Stockwell P."/>
            <person name="Gilligan J."/>
            <person name="Le Lec M.F."/>
            <person name="Gruber M.A.M."/>
            <person name="Quinn O."/>
            <person name="Lovegrove M."/>
            <person name="Duncan E.J."/>
            <person name="Remnant E.J."/>
            <person name="Van Eeckhoven J."/>
            <person name="Graham B."/>
            <person name="Knapp R.A."/>
            <person name="Langford K.W."/>
            <person name="Kronenberg Z."/>
            <person name="Press M.O."/>
            <person name="Eacker S.M."/>
            <person name="Wilson-Rankin E.E."/>
            <person name="Purcell J."/>
            <person name="Lester P.J."/>
            <person name="Dearden P.K."/>
        </authorList>
    </citation>
    <scope>NUCLEOTIDE SEQUENCE</scope>
    <source>
        <strain evidence="2">Volc-1</strain>
    </source>
</reference>
<dbReference type="EMBL" id="JACSDY010000011">
    <property type="protein sequence ID" value="KAF7415724.1"/>
    <property type="molecule type" value="Genomic_DNA"/>
</dbReference>
<feature type="region of interest" description="Disordered" evidence="1">
    <location>
        <begin position="120"/>
        <end position="152"/>
    </location>
</feature>
<sequence>MSKGKQVVCSQASKLKKEENDEDEDEDEDEDDEDESLKEEATRSSITTAVSSAIIATLEPDAKHCFNLMMYLFSRHGESKEEKLYRDLPSNQLLPSDTTRIMFARMVSVDDVVDPEMNKKRRKVKRKEGRQAKESKSELTVGNETRRGYPPTSTVGAVYANATTNHVYGGSRFGNYPEIGIK</sequence>
<feature type="compositionally biased region" description="Acidic residues" evidence="1">
    <location>
        <begin position="20"/>
        <end position="37"/>
    </location>
</feature>
<protein>
    <submittedName>
        <fullName evidence="2">Uncharacterized protein</fullName>
    </submittedName>
</protein>
<comment type="caution">
    <text evidence="2">The sequence shown here is derived from an EMBL/GenBank/DDBJ whole genome shotgun (WGS) entry which is preliminary data.</text>
</comment>
<evidence type="ECO:0000256" key="1">
    <source>
        <dbReference type="SAM" id="MobiDB-lite"/>
    </source>
</evidence>
<gene>
    <name evidence="2" type="ORF">H0235_012316</name>
</gene>